<dbReference type="AlphaFoldDB" id="A0A2H0TF77"/>
<dbReference type="Gene3D" id="3.20.20.70">
    <property type="entry name" value="Aldolase class I"/>
    <property type="match status" value="1"/>
</dbReference>
<proteinExistence type="predicted"/>
<dbReference type="Pfam" id="PF01180">
    <property type="entry name" value="DHO_dh"/>
    <property type="match status" value="1"/>
</dbReference>
<organism evidence="3 4">
    <name type="scientific">Candidatus Niyogibacteria bacterium CG10_big_fil_rev_8_21_14_0_10_42_19</name>
    <dbReference type="NCBI Taxonomy" id="1974725"/>
    <lineage>
        <taxon>Bacteria</taxon>
        <taxon>Candidatus Niyogiibacteriota</taxon>
    </lineage>
</organism>
<comment type="caution">
    <text evidence="3">The sequence shown here is derived from an EMBL/GenBank/DDBJ whole genome shotgun (WGS) entry which is preliminary data.</text>
</comment>
<dbReference type="InterPro" id="IPR005720">
    <property type="entry name" value="Dihydroorotate_DH_cat"/>
</dbReference>
<evidence type="ECO:0000313" key="4">
    <source>
        <dbReference type="Proteomes" id="UP000229383"/>
    </source>
</evidence>
<dbReference type="InterPro" id="IPR013785">
    <property type="entry name" value="Aldolase_TIM"/>
</dbReference>
<reference evidence="4" key="1">
    <citation type="submission" date="2017-09" db="EMBL/GenBank/DDBJ databases">
        <title>Depth-based differentiation of microbial function through sediment-hosted aquifers and enrichment of novel symbionts in the deep terrestrial subsurface.</title>
        <authorList>
            <person name="Probst A.J."/>
            <person name="Ladd B."/>
            <person name="Jarett J.K."/>
            <person name="Geller-Mcgrath D.E."/>
            <person name="Sieber C.M.K."/>
            <person name="Emerson J.B."/>
            <person name="Anantharaman K."/>
            <person name="Thomas B.C."/>
            <person name="Malmstrom R."/>
            <person name="Stieglmeier M."/>
            <person name="Klingl A."/>
            <person name="Woyke T."/>
            <person name="Ryan C.M."/>
            <person name="Banfield J.F."/>
        </authorList>
    </citation>
    <scope>NUCLEOTIDE SEQUENCE [LARGE SCALE GENOMIC DNA]</scope>
</reference>
<dbReference type="EMBL" id="PFCN01000033">
    <property type="protein sequence ID" value="PIR70207.1"/>
    <property type="molecule type" value="Genomic_DNA"/>
</dbReference>
<name>A0A2H0TF77_9BACT</name>
<gene>
    <name evidence="3" type="ORF">COU46_03005</name>
</gene>
<accession>A0A2H0TF77</accession>
<dbReference type="SUPFAM" id="SSF51395">
    <property type="entry name" value="FMN-linked oxidoreductases"/>
    <property type="match status" value="1"/>
</dbReference>
<dbReference type="GO" id="GO:0016627">
    <property type="term" value="F:oxidoreductase activity, acting on the CH-CH group of donors"/>
    <property type="evidence" value="ECO:0007669"/>
    <property type="project" value="InterPro"/>
</dbReference>
<evidence type="ECO:0000256" key="1">
    <source>
        <dbReference type="ARBA" id="ARBA00023002"/>
    </source>
</evidence>
<evidence type="ECO:0000259" key="2">
    <source>
        <dbReference type="Pfam" id="PF01180"/>
    </source>
</evidence>
<keyword evidence="1" id="KW-0560">Oxidoreductase</keyword>
<feature type="domain" description="Dihydroorotate dehydrogenase catalytic" evidence="2">
    <location>
        <begin position="101"/>
        <end position="268"/>
    </location>
</feature>
<protein>
    <recommendedName>
        <fullName evidence="2">Dihydroorotate dehydrogenase catalytic domain-containing protein</fullName>
    </recommendedName>
</protein>
<sequence>MRILRRRVHHRGVILILLSNGRIIDYVTASGALAFDGSGWPHTRYLLGPLKFHDSSLFTVTLKTLTREPRRGNGYTKVLPLNQHGAVLSFWDFLFSPNKIAGFVNSVGLKNPGIDRATGKYPRMIKKSGLKVIGSLYADDLNDLVYMANKFNDWPLVALELNASCPNIPQRSREENSAFIIESARILAESSNHPLILKLSFDDDYLFIAKTLAKDNFIEAISMNSIKYSTVFPGLDSPFSHIGGGGVSGKLSRDYYYIMAKNIMNETDISLILPVWSEECIENWLLLSTINDHDISLSFGSVFIRWPWWPTAFIKRNGKDL</sequence>
<evidence type="ECO:0000313" key="3">
    <source>
        <dbReference type="EMBL" id="PIR70207.1"/>
    </source>
</evidence>
<dbReference type="Proteomes" id="UP000229383">
    <property type="component" value="Unassembled WGS sequence"/>
</dbReference>
<dbReference type="GO" id="GO:0005737">
    <property type="term" value="C:cytoplasm"/>
    <property type="evidence" value="ECO:0007669"/>
    <property type="project" value="InterPro"/>
</dbReference>